<dbReference type="OrthoDB" id="9050163at2759"/>
<sequence>MFWHQKHKIQELLERFNMTDCKGAKPPIEVNFQNICSDDSPKCNVHQFESLIGSLQYISTWSRPDISFAVNILSRHLSDPREIHWKSAKRILRYLKHTINYCLVISPTQEQALQGFSDSSWAHDIVSRKSTSGNVLKLAGVLIDWKVAKQNYVALSTAEAEYAALSQISTKIEIVI</sequence>
<dbReference type="CDD" id="cd09272">
    <property type="entry name" value="RNase_HI_RT_Ty1"/>
    <property type="match status" value="1"/>
</dbReference>
<keyword evidence="2" id="KW-1185">Reference proteome</keyword>
<dbReference type="AlphaFoldDB" id="A0A9Q0X668"/>
<dbReference type="PANTHER" id="PTHR11439">
    <property type="entry name" value="GAG-POL-RELATED RETROTRANSPOSON"/>
    <property type="match status" value="1"/>
</dbReference>
<protein>
    <recommendedName>
        <fullName evidence="3">Mitochondrial protein</fullName>
    </recommendedName>
</protein>
<evidence type="ECO:0008006" key="3">
    <source>
        <dbReference type="Google" id="ProtNLM"/>
    </source>
</evidence>
<gene>
    <name evidence="1" type="ORF">JRQ81_012117</name>
</gene>
<organism evidence="1 2">
    <name type="scientific">Phrynocephalus forsythii</name>
    <dbReference type="NCBI Taxonomy" id="171643"/>
    <lineage>
        <taxon>Eukaryota</taxon>
        <taxon>Metazoa</taxon>
        <taxon>Chordata</taxon>
        <taxon>Craniata</taxon>
        <taxon>Vertebrata</taxon>
        <taxon>Euteleostomi</taxon>
        <taxon>Lepidosauria</taxon>
        <taxon>Squamata</taxon>
        <taxon>Bifurcata</taxon>
        <taxon>Unidentata</taxon>
        <taxon>Episquamata</taxon>
        <taxon>Toxicofera</taxon>
        <taxon>Iguania</taxon>
        <taxon>Acrodonta</taxon>
        <taxon>Agamidae</taxon>
        <taxon>Agaminae</taxon>
        <taxon>Phrynocephalus</taxon>
    </lineage>
</organism>
<proteinExistence type="predicted"/>
<dbReference type="PANTHER" id="PTHR11439:SF483">
    <property type="entry name" value="PEPTIDE SYNTHASE GLIP-LIKE, PUTATIVE (AFU_ORTHOLOGUE AFUA_3G12920)-RELATED"/>
    <property type="match status" value="1"/>
</dbReference>
<evidence type="ECO:0000313" key="1">
    <source>
        <dbReference type="EMBL" id="KAJ7303184.1"/>
    </source>
</evidence>
<name>A0A9Q0X668_9SAUR</name>
<reference evidence="1" key="1">
    <citation type="journal article" date="2023" name="DNA Res.">
        <title>Chromosome-level genome assembly of Phrynocephalus forsythii using third-generation DNA sequencing and Hi-C analysis.</title>
        <authorList>
            <person name="Qi Y."/>
            <person name="Zhao W."/>
            <person name="Zhao Y."/>
            <person name="Niu C."/>
            <person name="Cao S."/>
            <person name="Zhang Y."/>
        </authorList>
    </citation>
    <scope>NUCLEOTIDE SEQUENCE</scope>
    <source>
        <tissue evidence="1">Muscle</tissue>
    </source>
</reference>
<accession>A0A9Q0X668</accession>
<evidence type="ECO:0000313" key="2">
    <source>
        <dbReference type="Proteomes" id="UP001142489"/>
    </source>
</evidence>
<dbReference type="Proteomes" id="UP001142489">
    <property type="component" value="Unassembled WGS sequence"/>
</dbReference>
<comment type="caution">
    <text evidence="1">The sequence shown here is derived from an EMBL/GenBank/DDBJ whole genome shotgun (WGS) entry which is preliminary data.</text>
</comment>
<dbReference type="EMBL" id="JAPFRF010000024">
    <property type="protein sequence ID" value="KAJ7303184.1"/>
    <property type="molecule type" value="Genomic_DNA"/>
</dbReference>